<gene>
    <name evidence="1" type="ORF">HanXRQr2_Chr12g0563571</name>
</gene>
<comment type="caution">
    <text evidence="1">The sequence shown here is derived from an EMBL/GenBank/DDBJ whole genome shotgun (WGS) entry which is preliminary data.</text>
</comment>
<evidence type="ECO:0000313" key="2">
    <source>
        <dbReference type="Proteomes" id="UP000215914"/>
    </source>
</evidence>
<protein>
    <submittedName>
        <fullName evidence="1">Uncharacterized protein</fullName>
    </submittedName>
</protein>
<sequence>MRECNKTIHISKFISCISSVVVSHCLFVCEMCVSFHFVKDSIDVIISKFISWWSYY</sequence>
<dbReference type="AlphaFoldDB" id="A0A9K3HK73"/>
<accession>A0A9K3HK73</accession>
<proteinExistence type="predicted"/>
<evidence type="ECO:0000313" key="1">
    <source>
        <dbReference type="EMBL" id="KAF5779786.1"/>
    </source>
</evidence>
<organism evidence="1 2">
    <name type="scientific">Helianthus annuus</name>
    <name type="common">Common sunflower</name>
    <dbReference type="NCBI Taxonomy" id="4232"/>
    <lineage>
        <taxon>Eukaryota</taxon>
        <taxon>Viridiplantae</taxon>
        <taxon>Streptophyta</taxon>
        <taxon>Embryophyta</taxon>
        <taxon>Tracheophyta</taxon>
        <taxon>Spermatophyta</taxon>
        <taxon>Magnoliopsida</taxon>
        <taxon>eudicotyledons</taxon>
        <taxon>Gunneridae</taxon>
        <taxon>Pentapetalae</taxon>
        <taxon>asterids</taxon>
        <taxon>campanulids</taxon>
        <taxon>Asterales</taxon>
        <taxon>Asteraceae</taxon>
        <taxon>Asteroideae</taxon>
        <taxon>Heliantheae alliance</taxon>
        <taxon>Heliantheae</taxon>
        <taxon>Helianthus</taxon>
    </lineage>
</organism>
<dbReference type="Proteomes" id="UP000215914">
    <property type="component" value="Unassembled WGS sequence"/>
</dbReference>
<keyword evidence="2" id="KW-1185">Reference proteome</keyword>
<reference evidence="1" key="1">
    <citation type="journal article" date="2017" name="Nature">
        <title>The sunflower genome provides insights into oil metabolism, flowering and Asterid evolution.</title>
        <authorList>
            <person name="Badouin H."/>
            <person name="Gouzy J."/>
            <person name="Grassa C.J."/>
            <person name="Murat F."/>
            <person name="Staton S.E."/>
            <person name="Cottret L."/>
            <person name="Lelandais-Briere C."/>
            <person name="Owens G.L."/>
            <person name="Carrere S."/>
            <person name="Mayjonade B."/>
            <person name="Legrand L."/>
            <person name="Gill N."/>
            <person name="Kane N.C."/>
            <person name="Bowers J.E."/>
            <person name="Hubner S."/>
            <person name="Bellec A."/>
            <person name="Berard A."/>
            <person name="Berges H."/>
            <person name="Blanchet N."/>
            <person name="Boniface M.C."/>
            <person name="Brunel D."/>
            <person name="Catrice O."/>
            <person name="Chaidir N."/>
            <person name="Claudel C."/>
            <person name="Donnadieu C."/>
            <person name="Faraut T."/>
            <person name="Fievet G."/>
            <person name="Helmstetter N."/>
            <person name="King M."/>
            <person name="Knapp S.J."/>
            <person name="Lai Z."/>
            <person name="Le Paslier M.C."/>
            <person name="Lippi Y."/>
            <person name="Lorenzon L."/>
            <person name="Mandel J.R."/>
            <person name="Marage G."/>
            <person name="Marchand G."/>
            <person name="Marquand E."/>
            <person name="Bret-Mestries E."/>
            <person name="Morien E."/>
            <person name="Nambeesan S."/>
            <person name="Nguyen T."/>
            <person name="Pegot-Espagnet P."/>
            <person name="Pouilly N."/>
            <person name="Raftis F."/>
            <person name="Sallet E."/>
            <person name="Schiex T."/>
            <person name="Thomas J."/>
            <person name="Vandecasteele C."/>
            <person name="Vares D."/>
            <person name="Vear F."/>
            <person name="Vautrin S."/>
            <person name="Crespi M."/>
            <person name="Mangin B."/>
            <person name="Burke J.M."/>
            <person name="Salse J."/>
            <person name="Munos S."/>
            <person name="Vincourt P."/>
            <person name="Rieseberg L.H."/>
            <person name="Langlade N.B."/>
        </authorList>
    </citation>
    <scope>NUCLEOTIDE SEQUENCE</scope>
    <source>
        <tissue evidence="1">Leaves</tissue>
    </source>
</reference>
<reference evidence="1" key="2">
    <citation type="submission" date="2020-06" db="EMBL/GenBank/DDBJ databases">
        <title>Helianthus annuus Genome sequencing and assembly Release 2.</title>
        <authorList>
            <person name="Gouzy J."/>
            <person name="Langlade N."/>
            <person name="Munos S."/>
        </authorList>
    </citation>
    <scope>NUCLEOTIDE SEQUENCE</scope>
    <source>
        <tissue evidence="1">Leaves</tissue>
    </source>
</reference>
<name>A0A9K3HK73_HELAN</name>
<dbReference type="Gramene" id="mRNA:HanXRQr2_Chr12g0563571">
    <property type="protein sequence ID" value="CDS:HanXRQr2_Chr12g0563571.1"/>
    <property type="gene ID" value="HanXRQr2_Chr12g0563571"/>
</dbReference>
<dbReference type="EMBL" id="MNCJ02000327">
    <property type="protein sequence ID" value="KAF5779786.1"/>
    <property type="molecule type" value="Genomic_DNA"/>
</dbReference>